<dbReference type="Proteomes" id="UP000183635">
    <property type="component" value="Unassembled WGS sequence"/>
</dbReference>
<protein>
    <submittedName>
        <fullName evidence="2">Uncharacterized protein</fullName>
    </submittedName>
</protein>
<sequence>MVRRERDAVTGLWSPLRSEVIKEVKFFKRTLPPSGRVSDPAIDVGFFPSRAVSADFNLGWKGAFLMRLVPGMGRNASDEIEDAFGRAACHRDPCCPSLSRTSRTARSRTSGENLFVVLLMMLLLLRSWSLRQTRRGSHSCRMTARCASPAGQAIAPPRPRVVGDAVTLESLHHLGLFCLDSGRGRQAITFRFILGQHRHVALPDRKVVILRRDRGAMGQGFA</sequence>
<keyword evidence="3" id="KW-1185">Reference proteome</keyword>
<proteinExistence type="predicted"/>
<accession>A0A1I3EXF7</accession>
<dbReference type="STRING" id="34004.SAMN04488021_15612"/>
<evidence type="ECO:0000256" key="1">
    <source>
        <dbReference type="SAM" id="Phobius"/>
    </source>
</evidence>
<feature type="transmembrane region" description="Helical" evidence="1">
    <location>
        <begin position="113"/>
        <end position="130"/>
    </location>
</feature>
<organism evidence="2 3">
    <name type="scientific">Paracoccus aminovorans</name>
    <dbReference type="NCBI Taxonomy" id="34004"/>
    <lineage>
        <taxon>Bacteria</taxon>
        <taxon>Pseudomonadati</taxon>
        <taxon>Pseudomonadota</taxon>
        <taxon>Alphaproteobacteria</taxon>
        <taxon>Rhodobacterales</taxon>
        <taxon>Paracoccaceae</taxon>
        <taxon>Paracoccus</taxon>
    </lineage>
</organism>
<dbReference type="EMBL" id="FOPU01000056">
    <property type="protein sequence ID" value="SFI03679.1"/>
    <property type="molecule type" value="Genomic_DNA"/>
</dbReference>
<dbReference type="AlphaFoldDB" id="A0A1I3EXF7"/>
<gene>
    <name evidence="2" type="ORF">SAMN04488021_15612</name>
</gene>
<evidence type="ECO:0000313" key="3">
    <source>
        <dbReference type="Proteomes" id="UP000183635"/>
    </source>
</evidence>
<keyword evidence="1" id="KW-1133">Transmembrane helix</keyword>
<reference evidence="2 3" key="1">
    <citation type="submission" date="2016-10" db="EMBL/GenBank/DDBJ databases">
        <authorList>
            <person name="de Groot N.N."/>
        </authorList>
    </citation>
    <scope>NUCLEOTIDE SEQUENCE [LARGE SCALE GENOMIC DNA]</scope>
    <source>
        <strain evidence="2 3">DSM 8537</strain>
    </source>
</reference>
<evidence type="ECO:0000313" key="2">
    <source>
        <dbReference type="EMBL" id="SFI03679.1"/>
    </source>
</evidence>
<keyword evidence="1" id="KW-0812">Transmembrane</keyword>
<keyword evidence="1" id="KW-0472">Membrane</keyword>
<name>A0A1I3EXF7_9RHOB</name>